<reference evidence="1 2" key="1">
    <citation type="submission" date="2024-01" db="EMBL/GenBank/DDBJ databases">
        <title>The genomes of 5 underutilized Papilionoideae crops provide insights into root nodulation and disease resistanc.</title>
        <authorList>
            <person name="Yuan L."/>
        </authorList>
    </citation>
    <scope>NUCLEOTIDE SEQUENCE [LARGE SCALE GENOMIC DNA]</scope>
    <source>
        <strain evidence="1">ZHUSHIDOU_FW_LH</strain>
        <tissue evidence="1">Leaf</tissue>
    </source>
</reference>
<proteinExistence type="predicted"/>
<gene>
    <name evidence="1" type="ORF">RIF29_26903</name>
</gene>
<comment type="caution">
    <text evidence="1">The sequence shown here is derived from an EMBL/GenBank/DDBJ whole genome shotgun (WGS) entry which is preliminary data.</text>
</comment>
<sequence length="102" mass="11602">MDDIIQALCNMAKDNAVVSMLSCTHGQLLQLNKRWKDNAKEPSSKDPNESHNKIYFKVRQVELDKIVDVVFELLDQAPDPAIKKSSVMPRAINMHSMLLKSH</sequence>
<name>A0AAN9ENT1_CROPI</name>
<dbReference type="Proteomes" id="UP001372338">
    <property type="component" value="Unassembled WGS sequence"/>
</dbReference>
<protein>
    <submittedName>
        <fullName evidence="1">Uncharacterized protein</fullName>
    </submittedName>
</protein>
<keyword evidence="2" id="KW-1185">Reference proteome</keyword>
<evidence type="ECO:0000313" key="2">
    <source>
        <dbReference type="Proteomes" id="UP001372338"/>
    </source>
</evidence>
<evidence type="ECO:0000313" key="1">
    <source>
        <dbReference type="EMBL" id="KAK7260661.1"/>
    </source>
</evidence>
<organism evidence="1 2">
    <name type="scientific">Crotalaria pallida</name>
    <name type="common">Smooth rattlebox</name>
    <name type="synonym">Crotalaria striata</name>
    <dbReference type="NCBI Taxonomy" id="3830"/>
    <lineage>
        <taxon>Eukaryota</taxon>
        <taxon>Viridiplantae</taxon>
        <taxon>Streptophyta</taxon>
        <taxon>Embryophyta</taxon>
        <taxon>Tracheophyta</taxon>
        <taxon>Spermatophyta</taxon>
        <taxon>Magnoliopsida</taxon>
        <taxon>eudicotyledons</taxon>
        <taxon>Gunneridae</taxon>
        <taxon>Pentapetalae</taxon>
        <taxon>rosids</taxon>
        <taxon>fabids</taxon>
        <taxon>Fabales</taxon>
        <taxon>Fabaceae</taxon>
        <taxon>Papilionoideae</taxon>
        <taxon>50 kb inversion clade</taxon>
        <taxon>genistoids sensu lato</taxon>
        <taxon>core genistoids</taxon>
        <taxon>Crotalarieae</taxon>
        <taxon>Crotalaria</taxon>
    </lineage>
</organism>
<dbReference type="AlphaFoldDB" id="A0AAN9ENT1"/>
<dbReference type="EMBL" id="JAYWIO010000005">
    <property type="protein sequence ID" value="KAK7260661.1"/>
    <property type="molecule type" value="Genomic_DNA"/>
</dbReference>
<accession>A0AAN9ENT1</accession>